<dbReference type="InterPro" id="IPR002481">
    <property type="entry name" value="FUR"/>
</dbReference>
<keyword evidence="6" id="KW-0862">Zinc</keyword>
<evidence type="ECO:0000256" key="2">
    <source>
        <dbReference type="ARBA" id="ARBA00007957"/>
    </source>
</evidence>
<evidence type="ECO:0000256" key="5">
    <source>
        <dbReference type="ARBA" id="ARBA00022723"/>
    </source>
</evidence>
<comment type="caution">
    <text evidence="11">The sequence shown here is derived from an EMBL/GenBank/DDBJ whole genome shotgun (WGS) entry which is preliminary data.</text>
</comment>
<dbReference type="Pfam" id="PF01475">
    <property type="entry name" value="FUR"/>
    <property type="match status" value="1"/>
</dbReference>
<dbReference type="PANTHER" id="PTHR33202">
    <property type="entry name" value="ZINC UPTAKE REGULATION PROTEIN"/>
    <property type="match status" value="1"/>
</dbReference>
<keyword evidence="9" id="KW-0238">DNA-binding</keyword>
<comment type="subcellular location">
    <subcellularLocation>
        <location evidence="1">Cytoplasm</location>
    </subcellularLocation>
</comment>
<dbReference type="InterPro" id="IPR036390">
    <property type="entry name" value="WH_DNA-bd_sf"/>
</dbReference>
<dbReference type="Gene3D" id="3.30.1490.190">
    <property type="match status" value="1"/>
</dbReference>
<evidence type="ECO:0000256" key="1">
    <source>
        <dbReference type="ARBA" id="ARBA00004496"/>
    </source>
</evidence>
<sequence>MTASQLDPTDDAIRGVGLRVTESRRAVLDALRERPHSRADDLLDRVLVTVPGTSLQSVYNALSDFADAGLVRRIEPAGHPGLFELRVSDNHHHLICTDCGAISDVDCVVGEAPCLTPSDDRGFVVRVAEVTFWGTCSACASNRT</sequence>
<proteinExistence type="inferred from homology"/>
<evidence type="ECO:0000256" key="6">
    <source>
        <dbReference type="ARBA" id="ARBA00022833"/>
    </source>
</evidence>
<accession>A0ABP7CG10</accession>
<keyword evidence="7" id="KW-0408">Iron</keyword>
<keyword evidence="3" id="KW-0963">Cytoplasm</keyword>
<dbReference type="InterPro" id="IPR043135">
    <property type="entry name" value="Fur_C"/>
</dbReference>
<comment type="similarity">
    <text evidence="2">Belongs to the Fur family.</text>
</comment>
<protein>
    <submittedName>
        <fullName evidence="11">Fur family transcriptional regulator</fullName>
    </submittedName>
</protein>
<evidence type="ECO:0000256" key="7">
    <source>
        <dbReference type="ARBA" id="ARBA00023004"/>
    </source>
</evidence>
<keyword evidence="12" id="KW-1185">Reference proteome</keyword>
<evidence type="ECO:0000256" key="8">
    <source>
        <dbReference type="ARBA" id="ARBA00023015"/>
    </source>
</evidence>
<dbReference type="InterPro" id="IPR036388">
    <property type="entry name" value="WH-like_DNA-bd_sf"/>
</dbReference>
<evidence type="ECO:0000256" key="3">
    <source>
        <dbReference type="ARBA" id="ARBA00022490"/>
    </source>
</evidence>
<dbReference type="RefSeq" id="WP_344810282.1">
    <property type="nucleotide sequence ID" value="NZ_BAAAYX010000002.1"/>
</dbReference>
<evidence type="ECO:0000313" key="11">
    <source>
        <dbReference type="EMBL" id="GAA3689847.1"/>
    </source>
</evidence>
<dbReference type="EMBL" id="BAAAYX010000002">
    <property type="protein sequence ID" value="GAA3689847.1"/>
    <property type="molecule type" value="Genomic_DNA"/>
</dbReference>
<dbReference type="PANTHER" id="PTHR33202:SF18">
    <property type="entry name" value="TRANSCRIPTIONAL REGULATOR FURA"/>
    <property type="match status" value="1"/>
</dbReference>
<dbReference type="CDD" id="cd07153">
    <property type="entry name" value="Fur_like"/>
    <property type="match status" value="1"/>
</dbReference>
<gene>
    <name evidence="11" type="ORF">GCM10022204_00750</name>
</gene>
<dbReference type="Gene3D" id="1.10.10.10">
    <property type="entry name" value="Winged helix-like DNA-binding domain superfamily/Winged helix DNA-binding domain"/>
    <property type="match status" value="1"/>
</dbReference>
<evidence type="ECO:0000256" key="4">
    <source>
        <dbReference type="ARBA" id="ARBA00022491"/>
    </source>
</evidence>
<keyword evidence="10" id="KW-0804">Transcription</keyword>
<dbReference type="Proteomes" id="UP001500051">
    <property type="component" value="Unassembled WGS sequence"/>
</dbReference>
<evidence type="ECO:0000256" key="9">
    <source>
        <dbReference type="ARBA" id="ARBA00023125"/>
    </source>
</evidence>
<keyword evidence="5" id="KW-0479">Metal-binding</keyword>
<evidence type="ECO:0000313" key="12">
    <source>
        <dbReference type="Proteomes" id="UP001500051"/>
    </source>
</evidence>
<keyword evidence="8" id="KW-0805">Transcription regulation</keyword>
<reference evidence="12" key="1">
    <citation type="journal article" date="2019" name="Int. J. Syst. Evol. Microbiol.">
        <title>The Global Catalogue of Microorganisms (GCM) 10K type strain sequencing project: providing services to taxonomists for standard genome sequencing and annotation.</title>
        <authorList>
            <consortium name="The Broad Institute Genomics Platform"/>
            <consortium name="The Broad Institute Genome Sequencing Center for Infectious Disease"/>
            <person name="Wu L."/>
            <person name="Ma J."/>
        </authorList>
    </citation>
    <scope>NUCLEOTIDE SEQUENCE [LARGE SCALE GENOMIC DNA]</scope>
    <source>
        <strain evidence="12">JCM 16548</strain>
    </source>
</reference>
<keyword evidence="4" id="KW-0678">Repressor</keyword>
<evidence type="ECO:0000256" key="10">
    <source>
        <dbReference type="ARBA" id="ARBA00023163"/>
    </source>
</evidence>
<name>A0ABP7CG10_9ACTN</name>
<organism evidence="11 12">
    <name type="scientific">Microlunatus aurantiacus</name>
    <dbReference type="NCBI Taxonomy" id="446786"/>
    <lineage>
        <taxon>Bacteria</taxon>
        <taxon>Bacillati</taxon>
        <taxon>Actinomycetota</taxon>
        <taxon>Actinomycetes</taxon>
        <taxon>Propionibacteriales</taxon>
        <taxon>Propionibacteriaceae</taxon>
        <taxon>Microlunatus</taxon>
    </lineage>
</organism>
<dbReference type="SUPFAM" id="SSF46785">
    <property type="entry name" value="Winged helix' DNA-binding domain"/>
    <property type="match status" value="1"/>
</dbReference>